<accession>A0AAD4ZLE0</accession>
<dbReference type="Proteomes" id="UP001054821">
    <property type="component" value="Chromosome 1"/>
</dbReference>
<comment type="caution">
    <text evidence="1">The sequence shown here is derived from an EMBL/GenBank/DDBJ whole genome shotgun (WGS) entry which is preliminary data.</text>
</comment>
<dbReference type="AlphaFoldDB" id="A0AAD4ZLE0"/>
<name>A0AAD4ZLE0_PRUDU</name>
<dbReference type="EMBL" id="JAJFAZ020000001">
    <property type="protein sequence ID" value="KAI5349988.1"/>
    <property type="molecule type" value="Genomic_DNA"/>
</dbReference>
<protein>
    <submittedName>
        <fullName evidence="1">Uncharacterized protein</fullName>
    </submittedName>
</protein>
<proteinExistence type="predicted"/>
<evidence type="ECO:0000313" key="2">
    <source>
        <dbReference type="Proteomes" id="UP001054821"/>
    </source>
</evidence>
<organism evidence="1 2">
    <name type="scientific">Prunus dulcis</name>
    <name type="common">Almond</name>
    <name type="synonym">Amygdalus dulcis</name>
    <dbReference type="NCBI Taxonomy" id="3755"/>
    <lineage>
        <taxon>Eukaryota</taxon>
        <taxon>Viridiplantae</taxon>
        <taxon>Streptophyta</taxon>
        <taxon>Embryophyta</taxon>
        <taxon>Tracheophyta</taxon>
        <taxon>Spermatophyta</taxon>
        <taxon>Magnoliopsida</taxon>
        <taxon>eudicotyledons</taxon>
        <taxon>Gunneridae</taxon>
        <taxon>Pentapetalae</taxon>
        <taxon>rosids</taxon>
        <taxon>fabids</taxon>
        <taxon>Rosales</taxon>
        <taxon>Rosaceae</taxon>
        <taxon>Amygdaloideae</taxon>
        <taxon>Amygdaleae</taxon>
        <taxon>Prunus</taxon>
    </lineage>
</organism>
<evidence type="ECO:0000313" key="1">
    <source>
        <dbReference type="EMBL" id="KAI5349988.1"/>
    </source>
</evidence>
<reference evidence="1 2" key="1">
    <citation type="journal article" date="2022" name="G3 (Bethesda)">
        <title>Whole-genome sequence and methylome profiling of the almond [Prunus dulcis (Mill.) D.A. Webb] cultivar 'Nonpareil'.</title>
        <authorList>
            <person name="D'Amico-Willman K.M."/>
            <person name="Ouma W.Z."/>
            <person name="Meulia T."/>
            <person name="Sideli G.M."/>
            <person name="Gradziel T.M."/>
            <person name="Fresnedo-Ramirez J."/>
        </authorList>
    </citation>
    <scope>NUCLEOTIDE SEQUENCE [LARGE SCALE GENOMIC DNA]</scope>
    <source>
        <strain evidence="1">Clone GOH B32 T37-40</strain>
    </source>
</reference>
<gene>
    <name evidence="1" type="ORF">L3X38_002879</name>
</gene>
<sequence>MPTLGLGLQYPSDLAIVINLTVRLIPNSRDMCPRHIGTFRDSQICDRRSWAPLARLTKYKQFDPSVDRESSEAVIPIEKSGISEAYEECGSDRSGVSEAYEGCCSACEDCGSDRSGVIEDCEDCGLSRLGVSEATRMELTDQERGQPRILGAATRSSNERCEFLGNVQFTKKTLLNFQQKSYLNFIEFWLEGQFGQLCTAIARCRTSTGFDSDFRVEFGSGPVMGC</sequence>
<keyword evidence="2" id="KW-1185">Reference proteome</keyword>